<evidence type="ECO:0000313" key="1">
    <source>
        <dbReference type="Ensembl" id="ENSCVAP00000028745.1"/>
    </source>
</evidence>
<dbReference type="Proteomes" id="UP000265020">
    <property type="component" value="Unassembled WGS sequence"/>
</dbReference>
<name>A0A3Q2GLD0_CYPVA</name>
<reference evidence="1" key="1">
    <citation type="submission" date="2025-08" db="UniProtKB">
        <authorList>
            <consortium name="Ensembl"/>
        </authorList>
    </citation>
    <scope>IDENTIFICATION</scope>
</reference>
<dbReference type="AlphaFoldDB" id="A0A3Q2GLD0"/>
<protein>
    <submittedName>
        <fullName evidence="1">Uncharacterized protein</fullName>
    </submittedName>
</protein>
<dbReference type="Ensembl" id="ENSCVAT00000021058.1">
    <property type="protein sequence ID" value="ENSCVAP00000028745.1"/>
    <property type="gene ID" value="ENSCVAG00000015995.1"/>
</dbReference>
<reference evidence="1" key="2">
    <citation type="submission" date="2025-09" db="UniProtKB">
        <authorList>
            <consortium name="Ensembl"/>
        </authorList>
    </citation>
    <scope>IDENTIFICATION</scope>
</reference>
<accession>A0A3Q2GLD0</accession>
<keyword evidence="2" id="KW-1185">Reference proteome</keyword>
<evidence type="ECO:0000313" key="2">
    <source>
        <dbReference type="Proteomes" id="UP000265020"/>
    </source>
</evidence>
<organism evidence="1 2">
    <name type="scientific">Cyprinodon variegatus</name>
    <name type="common">Sheepshead minnow</name>
    <dbReference type="NCBI Taxonomy" id="28743"/>
    <lineage>
        <taxon>Eukaryota</taxon>
        <taxon>Metazoa</taxon>
        <taxon>Chordata</taxon>
        <taxon>Craniata</taxon>
        <taxon>Vertebrata</taxon>
        <taxon>Euteleostomi</taxon>
        <taxon>Actinopterygii</taxon>
        <taxon>Neopterygii</taxon>
        <taxon>Teleostei</taxon>
        <taxon>Neoteleostei</taxon>
        <taxon>Acanthomorphata</taxon>
        <taxon>Ovalentaria</taxon>
        <taxon>Atherinomorphae</taxon>
        <taxon>Cyprinodontiformes</taxon>
        <taxon>Cyprinodontidae</taxon>
        <taxon>Cyprinodon</taxon>
    </lineage>
</organism>
<proteinExistence type="predicted"/>
<sequence>MIVNSPLHSSSFTNKLNLSDRESQPFNSKFLLSFVQFTLVKNRYLISVLIQLKKILEQRCTDLFYEFTQHLNWYIVVRALFQRVGLIFSEWE</sequence>